<dbReference type="EMBL" id="JAEHFQ010000006">
    <property type="protein sequence ID" value="MBM0633968.1"/>
    <property type="molecule type" value="Genomic_DNA"/>
</dbReference>
<evidence type="ECO:0000313" key="3">
    <source>
        <dbReference type="Proteomes" id="UP000650605"/>
    </source>
</evidence>
<dbReference type="CDD" id="cd00093">
    <property type="entry name" value="HTH_XRE"/>
    <property type="match status" value="1"/>
</dbReference>
<protein>
    <submittedName>
        <fullName evidence="2">Helix-turn-helix transcriptional regulator</fullName>
    </submittedName>
</protein>
<gene>
    <name evidence="2" type="ORF">JDW19_12650</name>
</gene>
<dbReference type="InterPro" id="IPR010982">
    <property type="entry name" value="Lambda_DNA-bd_dom_sf"/>
</dbReference>
<dbReference type="AlphaFoldDB" id="A0A8I1LUD4"/>
<dbReference type="Proteomes" id="UP000650605">
    <property type="component" value="Unassembled WGS sequence"/>
</dbReference>
<dbReference type="PROSITE" id="PS50943">
    <property type="entry name" value="HTH_CROC1"/>
    <property type="match status" value="1"/>
</dbReference>
<dbReference type="RefSeq" id="WP_203055939.1">
    <property type="nucleotide sequence ID" value="NZ_JAEHFQ010000006.1"/>
</dbReference>
<accession>A0A8I1LUD4</accession>
<proteinExistence type="predicted"/>
<dbReference type="Gene3D" id="1.25.40.10">
    <property type="entry name" value="Tetratricopeptide repeat domain"/>
    <property type="match status" value="1"/>
</dbReference>
<dbReference type="SUPFAM" id="SSF47413">
    <property type="entry name" value="lambda repressor-like DNA-binding domains"/>
    <property type="match status" value="1"/>
</dbReference>
<name>A0A8I1LUD4_PAEPO</name>
<dbReference type="InterPro" id="IPR001387">
    <property type="entry name" value="Cro/C1-type_HTH"/>
</dbReference>
<evidence type="ECO:0000313" key="2">
    <source>
        <dbReference type="EMBL" id="MBM0633968.1"/>
    </source>
</evidence>
<sequence>MINQIEKGNAMPSFEIISKLAERLNCSITFLLEEVASETVSPPPSIPTQLVRAEQYLESNLLNEFLNIIKSIEITEEEADLKAQLNNKSKRTKK</sequence>
<dbReference type="InterPro" id="IPR011990">
    <property type="entry name" value="TPR-like_helical_dom_sf"/>
</dbReference>
<dbReference type="GO" id="GO:0003677">
    <property type="term" value="F:DNA binding"/>
    <property type="evidence" value="ECO:0007669"/>
    <property type="project" value="InterPro"/>
</dbReference>
<reference evidence="2" key="1">
    <citation type="submission" date="2020-12" db="EMBL/GenBank/DDBJ databases">
        <title>Paenibacillus polymyxa LMG 27872: a double-edged sword.</title>
        <authorList>
            <person name="Langendries S."/>
            <person name="Garcia Mendez S."/>
            <person name="Beirinckx S."/>
            <person name="Viaene T."/>
            <person name="Baeyen S."/>
            <person name="Goeminne G."/>
            <person name="Willems A."/>
            <person name="Debode J."/>
            <person name="Goormachtig S."/>
        </authorList>
    </citation>
    <scope>NUCLEOTIDE SEQUENCE</scope>
    <source>
        <strain evidence="2">LMG 27872</strain>
    </source>
</reference>
<dbReference type="Pfam" id="PF01381">
    <property type="entry name" value="HTH_3"/>
    <property type="match status" value="1"/>
</dbReference>
<evidence type="ECO:0000259" key="1">
    <source>
        <dbReference type="PROSITE" id="PS50943"/>
    </source>
</evidence>
<comment type="caution">
    <text evidence="2">The sequence shown here is derived from an EMBL/GenBank/DDBJ whole genome shotgun (WGS) entry which is preliminary data.</text>
</comment>
<organism evidence="2 3">
    <name type="scientific">Paenibacillus polymyxa</name>
    <name type="common">Bacillus polymyxa</name>
    <dbReference type="NCBI Taxonomy" id="1406"/>
    <lineage>
        <taxon>Bacteria</taxon>
        <taxon>Bacillati</taxon>
        <taxon>Bacillota</taxon>
        <taxon>Bacilli</taxon>
        <taxon>Bacillales</taxon>
        <taxon>Paenibacillaceae</taxon>
        <taxon>Paenibacillus</taxon>
    </lineage>
</organism>
<feature type="domain" description="HTH cro/C1-type" evidence="1">
    <location>
        <begin position="1"/>
        <end position="31"/>
    </location>
</feature>